<reference evidence="7" key="1">
    <citation type="journal article" date="2021" name="G3 (Bethesda)">
        <title>Genome and transcriptome analysis of the beet armyworm Spodoptera exigua reveals targets for pest control. .</title>
        <authorList>
            <person name="Simon S."/>
            <person name="Breeschoten T."/>
            <person name="Jansen H.J."/>
            <person name="Dirks R.P."/>
            <person name="Schranz M.E."/>
            <person name="Ros V.I.D."/>
        </authorList>
    </citation>
    <scope>NUCLEOTIDE SEQUENCE</scope>
    <source>
        <strain evidence="7">TB_SE_WUR_2020</strain>
    </source>
</reference>
<evidence type="ECO:0000256" key="4">
    <source>
        <dbReference type="ARBA" id="ARBA00023136"/>
    </source>
</evidence>
<dbReference type="Gene3D" id="3.30.750.24">
    <property type="entry name" value="STAS domain"/>
    <property type="match status" value="1"/>
</dbReference>
<sequence length="412" mass="46066">MRISWARALSQQQLNVVRRVYQQETLNKDADYKLPERTASERFRKVVRNCGFGDCLLNSIPIIKWLPQYSCQKYMLGDLIAGATTAVMHIPQGMAYALLAEVPPIVGLYMAFFPVLIYVLLVIGIGVDHDNNMHYSPLEVVSVVCLLVGIFQTFVEVCKNLPNLNWAAFVISFITCLIIALNNERLKGASNMFASFFGCSPFCASLSRSYIQYQVLGSKQAGCSGMASHIPHHLMHQHRYWSGAGLLASVGALFIRSQNPYTCLLGKVLDTDLYLDIKRYRAAEELPGIKIFHYCGGLNFATKNLFREKLFRKIGYMKPIEVVHCVIIDVTALSYVDGPGIKSLVAAQKELVANNIAVLLAGANGPVLEMIDRYNSIETDILQMETFPTVHDAVLFYRHLESKKHVTVTVTT</sequence>
<organism evidence="7 8">
    <name type="scientific">Spodoptera exigua</name>
    <name type="common">Beet armyworm</name>
    <name type="synonym">Noctua fulgens</name>
    <dbReference type="NCBI Taxonomy" id="7107"/>
    <lineage>
        <taxon>Eukaryota</taxon>
        <taxon>Metazoa</taxon>
        <taxon>Ecdysozoa</taxon>
        <taxon>Arthropoda</taxon>
        <taxon>Hexapoda</taxon>
        <taxon>Insecta</taxon>
        <taxon>Pterygota</taxon>
        <taxon>Neoptera</taxon>
        <taxon>Endopterygota</taxon>
        <taxon>Lepidoptera</taxon>
        <taxon>Glossata</taxon>
        <taxon>Ditrysia</taxon>
        <taxon>Noctuoidea</taxon>
        <taxon>Noctuidae</taxon>
        <taxon>Amphipyrinae</taxon>
        <taxon>Spodoptera</taxon>
    </lineage>
</organism>
<dbReference type="AlphaFoldDB" id="A0A922MLX9"/>
<feature type="transmembrane region" description="Helical" evidence="5">
    <location>
        <begin position="105"/>
        <end position="126"/>
    </location>
</feature>
<evidence type="ECO:0000256" key="5">
    <source>
        <dbReference type="SAM" id="Phobius"/>
    </source>
</evidence>
<dbReference type="CDD" id="cd07042">
    <property type="entry name" value="STAS_SulP_like_sulfate_transporter"/>
    <property type="match status" value="1"/>
</dbReference>
<keyword evidence="2 5" id="KW-0812">Transmembrane</keyword>
<dbReference type="InterPro" id="IPR002645">
    <property type="entry name" value="STAS_dom"/>
</dbReference>
<evidence type="ECO:0000256" key="2">
    <source>
        <dbReference type="ARBA" id="ARBA00022692"/>
    </source>
</evidence>
<dbReference type="PROSITE" id="PS50801">
    <property type="entry name" value="STAS"/>
    <property type="match status" value="1"/>
</dbReference>
<evidence type="ECO:0000313" key="8">
    <source>
        <dbReference type="Proteomes" id="UP000814243"/>
    </source>
</evidence>
<dbReference type="InterPro" id="IPR001902">
    <property type="entry name" value="SLC26A/SulP_fam"/>
</dbReference>
<dbReference type="Pfam" id="PF00916">
    <property type="entry name" value="Sulfate_transp"/>
    <property type="match status" value="1"/>
</dbReference>
<proteinExistence type="predicted"/>
<gene>
    <name evidence="7" type="ORF">HF086_004438</name>
</gene>
<dbReference type="EMBL" id="JACEFF010000366">
    <property type="protein sequence ID" value="KAH9638908.1"/>
    <property type="molecule type" value="Genomic_DNA"/>
</dbReference>
<feature type="transmembrane region" description="Helical" evidence="5">
    <location>
        <begin position="138"/>
        <end position="157"/>
    </location>
</feature>
<comment type="subcellular location">
    <subcellularLocation>
        <location evidence="1">Membrane</location>
        <topology evidence="1">Multi-pass membrane protein</topology>
    </subcellularLocation>
</comment>
<dbReference type="Proteomes" id="UP000814243">
    <property type="component" value="Unassembled WGS sequence"/>
</dbReference>
<keyword evidence="4 5" id="KW-0472">Membrane</keyword>
<protein>
    <recommendedName>
        <fullName evidence="6">STAS domain-containing protein</fullName>
    </recommendedName>
</protein>
<evidence type="ECO:0000256" key="1">
    <source>
        <dbReference type="ARBA" id="ARBA00004141"/>
    </source>
</evidence>
<feature type="transmembrane region" description="Helical" evidence="5">
    <location>
        <begin position="79"/>
        <end position="99"/>
    </location>
</feature>
<dbReference type="InterPro" id="IPR036513">
    <property type="entry name" value="STAS_dom_sf"/>
</dbReference>
<comment type="caution">
    <text evidence="7">The sequence shown here is derived from an EMBL/GenBank/DDBJ whole genome shotgun (WGS) entry which is preliminary data.</text>
</comment>
<dbReference type="Pfam" id="PF01740">
    <property type="entry name" value="STAS"/>
    <property type="match status" value="1"/>
</dbReference>
<accession>A0A922MLX9</accession>
<name>A0A922MLX9_SPOEX</name>
<dbReference type="GO" id="GO:0055085">
    <property type="term" value="P:transmembrane transport"/>
    <property type="evidence" value="ECO:0007669"/>
    <property type="project" value="InterPro"/>
</dbReference>
<dbReference type="PANTHER" id="PTHR11814">
    <property type="entry name" value="SULFATE TRANSPORTER"/>
    <property type="match status" value="1"/>
</dbReference>
<feature type="domain" description="STAS" evidence="6">
    <location>
        <begin position="279"/>
        <end position="397"/>
    </location>
</feature>
<dbReference type="InterPro" id="IPR011547">
    <property type="entry name" value="SLC26A/SulP_dom"/>
</dbReference>
<dbReference type="SUPFAM" id="SSF52091">
    <property type="entry name" value="SpoIIaa-like"/>
    <property type="match status" value="1"/>
</dbReference>
<keyword evidence="3 5" id="KW-1133">Transmembrane helix</keyword>
<feature type="transmembrane region" description="Helical" evidence="5">
    <location>
        <begin position="163"/>
        <end position="181"/>
    </location>
</feature>
<evidence type="ECO:0000259" key="6">
    <source>
        <dbReference type="PROSITE" id="PS50801"/>
    </source>
</evidence>
<dbReference type="GO" id="GO:0016020">
    <property type="term" value="C:membrane"/>
    <property type="evidence" value="ECO:0007669"/>
    <property type="project" value="UniProtKB-SubCell"/>
</dbReference>
<evidence type="ECO:0000313" key="7">
    <source>
        <dbReference type="EMBL" id="KAH9638908.1"/>
    </source>
</evidence>
<evidence type="ECO:0000256" key="3">
    <source>
        <dbReference type="ARBA" id="ARBA00022989"/>
    </source>
</evidence>